<evidence type="ECO:0000313" key="2">
    <source>
        <dbReference type="Proteomes" id="UP001500842"/>
    </source>
</evidence>
<sequence length="103" mass="10976">MTGAVPHRVVVTTLDADRALLLSLASVLHRRGVDVLAADLKPPEHGRRQFCAVVVATTAQARTLRQTLSNRIDVVSVDLDVADHDELPPAQLLALQPAVPASS</sequence>
<gene>
    <name evidence="1" type="ORF">GCM10009788_32720</name>
</gene>
<comment type="caution">
    <text evidence="1">The sequence shown here is derived from an EMBL/GenBank/DDBJ whole genome shotgun (WGS) entry which is preliminary data.</text>
</comment>
<reference evidence="1 2" key="1">
    <citation type="journal article" date="2019" name="Int. J. Syst. Evol. Microbiol.">
        <title>The Global Catalogue of Microorganisms (GCM) 10K type strain sequencing project: providing services to taxonomists for standard genome sequencing and annotation.</title>
        <authorList>
            <consortium name="The Broad Institute Genomics Platform"/>
            <consortium name="The Broad Institute Genome Sequencing Center for Infectious Disease"/>
            <person name="Wu L."/>
            <person name="Ma J."/>
        </authorList>
    </citation>
    <scope>NUCLEOTIDE SEQUENCE [LARGE SCALE GENOMIC DNA]</scope>
    <source>
        <strain evidence="1 2">JCM 14942</strain>
    </source>
</reference>
<protein>
    <recommendedName>
        <fullName evidence="3">ACT domain-containing protein</fullName>
    </recommendedName>
</protein>
<name>A0ABN2ATB1_9ACTN</name>
<proteinExistence type="predicted"/>
<dbReference type="RefSeq" id="WP_141003205.1">
    <property type="nucleotide sequence ID" value="NZ_BAAAOR010000024.1"/>
</dbReference>
<organism evidence="1 2">
    <name type="scientific">Nocardioides humi</name>
    <dbReference type="NCBI Taxonomy" id="449461"/>
    <lineage>
        <taxon>Bacteria</taxon>
        <taxon>Bacillati</taxon>
        <taxon>Actinomycetota</taxon>
        <taxon>Actinomycetes</taxon>
        <taxon>Propionibacteriales</taxon>
        <taxon>Nocardioidaceae</taxon>
        <taxon>Nocardioides</taxon>
    </lineage>
</organism>
<accession>A0ABN2ATB1</accession>
<dbReference type="EMBL" id="BAAAOR010000024">
    <property type="protein sequence ID" value="GAA1526649.1"/>
    <property type="molecule type" value="Genomic_DNA"/>
</dbReference>
<keyword evidence="2" id="KW-1185">Reference proteome</keyword>
<dbReference type="Proteomes" id="UP001500842">
    <property type="component" value="Unassembled WGS sequence"/>
</dbReference>
<evidence type="ECO:0000313" key="1">
    <source>
        <dbReference type="EMBL" id="GAA1526649.1"/>
    </source>
</evidence>
<evidence type="ECO:0008006" key="3">
    <source>
        <dbReference type="Google" id="ProtNLM"/>
    </source>
</evidence>